<sequence>MTASSSTPPPLVPFSPLAPPLTPLCCMDLPLVFLSPAPPWQEDPLAPPPATKPVTPPRLVDHSTGSIVPPALPWLDVALSAPRTSWPLAAFHPSTHLALSGSALVLIPTHSSGTQSPSSDTRRLCLGLQIHQCRPISSALRLHLGLHLHTLRLHPLSTAA</sequence>
<dbReference type="EMBL" id="RJVU01051648">
    <property type="protein sequence ID" value="ROL41531.1"/>
    <property type="molecule type" value="Genomic_DNA"/>
</dbReference>
<accession>A0A3N0Y613</accession>
<dbReference type="AlphaFoldDB" id="A0A3N0Y613"/>
<protein>
    <submittedName>
        <fullName evidence="1">Uncharacterized protein</fullName>
    </submittedName>
</protein>
<reference evidence="1 2" key="1">
    <citation type="submission" date="2018-10" db="EMBL/GenBank/DDBJ databases">
        <title>Genome assembly for a Yunnan-Guizhou Plateau 3E fish, Anabarilius grahami (Regan), and its evolutionary and genetic applications.</title>
        <authorList>
            <person name="Jiang W."/>
        </authorList>
    </citation>
    <scope>NUCLEOTIDE SEQUENCE [LARGE SCALE GENOMIC DNA]</scope>
    <source>
        <strain evidence="1">AG-KIZ</strain>
        <tissue evidence="1">Muscle</tissue>
    </source>
</reference>
<proteinExistence type="predicted"/>
<gene>
    <name evidence="1" type="ORF">DPX16_6929</name>
</gene>
<evidence type="ECO:0000313" key="1">
    <source>
        <dbReference type="EMBL" id="ROL41531.1"/>
    </source>
</evidence>
<evidence type="ECO:0000313" key="2">
    <source>
        <dbReference type="Proteomes" id="UP000281406"/>
    </source>
</evidence>
<organism evidence="1 2">
    <name type="scientific">Anabarilius grahami</name>
    <name type="common">Kanglang fish</name>
    <name type="synonym">Barilius grahami</name>
    <dbReference type="NCBI Taxonomy" id="495550"/>
    <lineage>
        <taxon>Eukaryota</taxon>
        <taxon>Metazoa</taxon>
        <taxon>Chordata</taxon>
        <taxon>Craniata</taxon>
        <taxon>Vertebrata</taxon>
        <taxon>Euteleostomi</taxon>
        <taxon>Actinopterygii</taxon>
        <taxon>Neopterygii</taxon>
        <taxon>Teleostei</taxon>
        <taxon>Ostariophysi</taxon>
        <taxon>Cypriniformes</taxon>
        <taxon>Xenocyprididae</taxon>
        <taxon>Xenocypridinae</taxon>
        <taxon>Xenocypridinae incertae sedis</taxon>
        <taxon>Anabarilius</taxon>
    </lineage>
</organism>
<keyword evidence="2" id="KW-1185">Reference proteome</keyword>
<comment type="caution">
    <text evidence="1">The sequence shown here is derived from an EMBL/GenBank/DDBJ whole genome shotgun (WGS) entry which is preliminary data.</text>
</comment>
<dbReference type="Proteomes" id="UP000281406">
    <property type="component" value="Unassembled WGS sequence"/>
</dbReference>
<name>A0A3N0Y613_ANAGA</name>